<comment type="caution">
    <text evidence="6">The sequence shown here is derived from an EMBL/GenBank/DDBJ whole genome shotgun (WGS) entry which is preliminary data.</text>
</comment>
<dbReference type="AlphaFoldDB" id="A0A2W4TC10"/>
<dbReference type="PANTHER" id="PTHR36852">
    <property type="entry name" value="PROTEIN GVPL 2"/>
    <property type="match status" value="1"/>
</dbReference>
<dbReference type="Gene3D" id="1.10.287.110">
    <property type="entry name" value="DnaJ domain"/>
    <property type="match status" value="1"/>
</dbReference>
<evidence type="ECO:0000256" key="2">
    <source>
        <dbReference type="ARBA" id="ARBA00023186"/>
    </source>
</evidence>
<dbReference type="PROSITE" id="PS50076">
    <property type="entry name" value="DNAJ_2"/>
    <property type="match status" value="1"/>
</dbReference>
<reference evidence="6 7" key="1">
    <citation type="journal article" date="2018" name="Aquat. Microb. Ecol.">
        <title>Gammaproteobacterial methanotrophs dominate.</title>
        <authorList>
            <person name="Rissanen A.J."/>
            <person name="Saarenheimo J."/>
            <person name="Tiirola M."/>
            <person name="Peura S."/>
            <person name="Aalto S.L."/>
            <person name="Karvinen A."/>
            <person name="Nykanen H."/>
        </authorList>
    </citation>
    <scope>NUCLEOTIDE SEQUENCE [LARGE SCALE GENOMIC DNA]</scope>
    <source>
        <strain evidence="6">AMbin10</strain>
    </source>
</reference>
<dbReference type="GO" id="GO:0031411">
    <property type="term" value="C:gas vesicle"/>
    <property type="evidence" value="ECO:0007669"/>
    <property type="project" value="UniProtKB-SubCell"/>
</dbReference>
<comment type="subcellular location">
    <subcellularLocation>
        <location evidence="3">Gas vesicle</location>
    </subcellularLocation>
</comment>
<dbReference type="SUPFAM" id="SSF46565">
    <property type="entry name" value="Chaperone J-domain"/>
    <property type="match status" value="1"/>
</dbReference>
<evidence type="ECO:0000256" key="1">
    <source>
        <dbReference type="ARBA" id="ARBA00022987"/>
    </source>
</evidence>
<feature type="non-terminal residue" evidence="6">
    <location>
        <position position="1"/>
    </location>
</feature>
<evidence type="ECO:0000256" key="4">
    <source>
        <dbReference type="ARBA" id="ARBA00035643"/>
    </source>
</evidence>
<accession>A0A2W4TC10</accession>
<dbReference type="InterPro" id="IPR036869">
    <property type="entry name" value="J_dom_sf"/>
</dbReference>
<evidence type="ECO:0000313" key="7">
    <source>
        <dbReference type="Proteomes" id="UP000249396"/>
    </source>
</evidence>
<dbReference type="GO" id="GO:0031412">
    <property type="term" value="P:gas vesicle organization"/>
    <property type="evidence" value="ECO:0007669"/>
    <property type="project" value="InterPro"/>
</dbReference>
<evidence type="ECO:0000256" key="3">
    <source>
        <dbReference type="ARBA" id="ARBA00035108"/>
    </source>
</evidence>
<evidence type="ECO:0000259" key="5">
    <source>
        <dbReference type="PROSITE" id="PS50076"/>
    </source>
</evidence>
<protein>
    <recommendedName>
        <fullName evidence="5">J domain-containing protein</fullName>
    </recommendedName>
</protein>
<keyword evidence="1" id="KW-0304">Gas vesicle</keyword>
<organism evidence="6 7">
    <name type="scientific">Candidatus Methylumidiphilus alinenensis</name>
    <dbReference type="NCBI Taxonomy" id="2202197"/>
    <lineage>
        <taxon>Bacteria</taxon>
        <taxon>Pseudomonadati</taxon>
        <taxon>Pseudomonadota</taxon>
        <taxon>Gammaproteobacteria</taxon>
        <taxon>Methylococcales</taxon>
        <taxon>Candidatus Methylumidiphilus</taxon>
    </lineage>
</organism>
<evidence type="ECO:0000313" key="6">
    <source>
        <dbReference type="EMBL" id="PZN80287.1"/>
    </source>
</evidence>
<dbReference type="InterPro" id="IPR001623">
    <property type="entry name" value="DnaJ_domain"/>
</dbReference>
<dbReference type="CDD" id="cd06257">
    <property type="entry name" value="DnaJ"/>
    <property type="match status" value="1"/>
</dbReference>
<comment type="similarity">
    <text evidence="4">Belongs to the gas vesicle GvpF/GvpL family.</text>
</comment>
<dbReference type="PANTHER" id="PTHR36852:SF1">
    <property type="entry name" value="PROTEIN GVPL 2"/>
    <property type="match status" value="1"/>
</dbReference>
<proteinExistence type="inferred from homology"/>
<dbReference type="InterPro" id="IPR009430">
    <property type="entry name" value="GvpL/GvpF"/>
</dbReference>
<name>A0A2W4TC10_9GAMM</name>
<feature type="domain" description="J" evidence="5">
    <location>
        <begin position="106"/>
        <end position="172"/>
    </location>
</feature>
<dbReference type="Proteomes" id="UP000249396">
    <property type="component" value="Unassembled WGS sequence"/>
</dbReference>
<dbReference type="Pfam" id="PF06386">
    <property type="entry name" value="GvpL_GvpF"/>
    <property type="match status" value="1"/>
</dbReference>
<keyword evidence="2" id="KW-0143">Chaperone</keyword>
<sequence>AADPVQAGRLLFEAAEVKKRKLVEAIHGTLSPLSKDYSDAPLKTEAMIFNRSYLVDKGQEPLFDEAVDSVATEFEDILTFSYIGPLPGYSFVNIELNQGNFAMVDKSRKLLQLPEKASWGSIKSAYRQLILAHHPDRNPDDPQAVQRTKDLVAAYGIVKAYCQSLPGFSEEGTPSEFSFAKEAVEQAFIVDDKGVVLARVKGSEKPT</sequence>
<dbReference type="SMART" id="SM00271">
    <property type="entry name" value="DnaJ"/>
    <property type="match status" value="1"/>
</dbReference>
<dbReference type="PRINTS" id="PR00625">
    <property type="entry name" value="JDOMAIN"/>
</dbReference>
<gene>
    <name evidence="6" type="ORF">DM484_10080</name>
</gene>
<dbReference type="EMBL" id="QJPH01000286">
    <property type="protein sequence ID" value="PZN80287.1"/>
    <property type="molecule type" value="Genomic_DNA"/>
</dbReference>
<dbReference type="Pfam" id="PF00226">
    <property type="entry name" value="DnaJ"/>
    <property type="match status" value="1"/>
</dbReference>